<feature type="chain" id="PRO_5026274631" description="Outer membrane protein" evidence="1">
    <location>
        <begin position="20"/>
        <end position="430"/>
    </location>
</feature>
<evidence type="ECO:0000313" key="2">
    <source>
        <dbReference type="EMBL" id="MQP14993.1"/>
    </source>
</evidence>
<protein>
    <recommendedName>
        <fullName evidence="4">Outer membrane protein</fullName>
    </recommendedName>
</protein>
<organism evidence="2 3">
    <name type="scientific">Segatella copri</name>
    <dbReference type="NCBI Taxonomy" id="165179"/>
    <lineage>
        <taxon>Bacteria</taxon>
        <taxon>Pseudomonadati</taxon>
        <taxon>Bacteroidota</taxon>
        <taxon>Bacteroidia</taxon>
        <taxon>Bacteroidales</taxon>
        <taxon>Prevotellaceae</taxon>
        <taxon>Segatella</taxon>
    </lineage>
</organism>
<dbReference type="OrthoDB" id="1491239at2"/>
<keyword evidence="1" id="KW-0732">Signal</keyword>
<evidence type="ECO:0008006" key="4">
    <source>
        <dbReference type="Google" id="ProtNLM"/>
    </source>
</evidence>
<dbReference type="EMBL" id="VZAH01000110">
    <property type="protein sequence ID" value="MQP14993.1"/>
    <property type="molecule type" value="Genomic_DNA"/>
</dbReference>
<dbReference type="Gene3D" id="2.40.160.60">
    <property type="entry name" value="Outer membrane protein transport protein (OMPP1/FadL/TodX)"/>
    <property type="match status" value="1"/>
</dbReference>
<name>A0A6G1VQI6_9BACT</name>
<evidence type="ECO:0000313" key="3">
    <source>
        <dbReference type="Proteomes" id="UP000477980"/>
    </source>
</evidence>
<sequence>MRKFILAALLLGSTLMVNAQSGTNSPYSQYGLGVLSEQTSGFNRGMNGVGLGFHEHNQINYLNPASYAAIDSMTFILDAGISGQVTNFNENGVKKNANNSNLEYVVAGFRLFRHLGMSFGIIPFTNVGYNYSTSGWVNKNDKDVTYTNSYEGEGGLHQVYVGAGWSPLKGLSVGANIGYIWGSINRTVQNYYSNSYYKSLYRTYGTRVNNYKIDLGVQYTQKLSKKDEVTLGITYSPGHNLHADADMSIISSNAQTSTSDTLAFSIKNAYELPTMYGAGLMWNHNNQWKIGVDYSLQKWGSLGYPTYEANSSEPWALRDGVYKDRSKVNVGFQYCYGERSRAFLKRVAYRAGVSFATPYYKVNGVDGPKELSVSAGFGIPIMNSYNNRSQLNISGQWVKNSATGLIKENIFRLNIGFTFNEDWFKKWKMQ</sequence>
<dbReference type="RefSeq" id="WP_153092185.1">
    <property type="nucleotide sequence ID" value="NZ_VZAH01000110.1"/>
</dbReference>
<reference evidence="2 3" key="1">
    <citation type="submission" date="2019-09" db="EMBL/GenBank/DDBJ databases">
        <title>Distinct polysaccharide growth profiles of human intestinal Prevotella copri isolates.</title>
        <authorList>
            <person name="Fehlner-Peach H."/>
            <person name="Magnabosco C."/>
            <person name="Raghavan V."/>
            <person name="Scher J.U."/>
            <person name="Tett A."/>
            <person name="Cox L.M."/>
            <person name="Gottsegen C."/>
            <person name="Watters A."/>
            <person name="Wiltshire- Gordon J.D."/>
            <person name="Segata N."/>
            <person name="Bonneau R."/>
            <person name="Littman D.R."/>
        </authorList>
    </citation>
    <scope>NUCLEOTIDE SEQUENCE [LARGE SCALE GENOMIC DNA]</scope>
    <source>
        <strain evidence="3">iAA917</strain>
    </source>
</reference>
<comment type="caution">
    <text evidence="2">The sequence shown here is derived from an EMBL/GenBank/DDBJ whole genome shotgun (WGS) entry which is preliminary data.</text>
</comment>
<dbReference type="Proteomes" id="UP000477980">
    <property type="component" value="Unassembled WGS sequence"/>
</dbReference>
<proteinExistence type="predicted"/>
<dbReference type="AlphaFoldDB" id="A0A6G1VQI6"/>
<dbReference type="SUPFAM" id="SSF56935">
    <property type="entry name" value="Porins"/>
    <property type="match status" value="1"/>
</dbReference>
<gene>
    <name evidence="2" type="ORF">F7D25_11355</name>
</gene>
<evidence type="ECO:0000256" key="1">
    <source>
        <dbReference type="SAM" id="SignalP"/>
    </source>
</evidence>
<feature type="signal peptide" evidence="1">
    <location>
        <begin position="1"/>
        <end position="19"/>
    </location>
</feature>
<accession>A0A6G1VQI6</accession>